<feature type="compositionally biased region" description="Low complexity" evidence="1">
    <location>
        <begin position="27"/>
        <end position="48"/>
    </location>
</feature>
<feature type="non-terminal residue" evidence="2">
    <location>
        <position position="1"/>
    </location>
</feature>
<evidence type="ECO:0000256" key="1">
    <source>
        <dbReference type="SAM" id="MobiDB-lite"/>
    </source>
</evidence>
<feature type="non-terminal residue" evidence="2">
    <location>
        <position position="60"/>
    </location>
</feature>
<dbReference type="AlphaFoldDB" id="A0AAV7UF59"/>
<dbReference type="EMBL" id="JANPWB010000005">
    <property type="protein sequence ID" value="KAJ1187542.1"/>
    <property type="molecule type" value="Genomic_DNA"/>
</dbReference>
<evidence type="ECO:0000313" key="3">
    <source>
        <dbReference type="Proteomes" id="UP001066276"/>
    </source>
</evidence>
<comment type="caution">
    <text evidence="2">The sequence shown here is derived from an EMBL/GenBank/DDBJ whole genome shotgun (WGS) entry which is preliminary data.</text>
</comment>
<protein>
    <submittedName>
        <fullName evidence="2">Uncharacterized protein</fullName>
    </submittedName>
</protein>
<proteinExistence type="predicted"/>
<gene>
    <name evidence="2" type="ORF">NDU88_004317</name>
</gene>
<keyword evidence="3" id="KW-1185">Reference proteome</keyword>
<evidence type="ECO:0000313" key="2">
    <source>
        <dbReference type="EMBL" id="KAJ1187542.1"/>
    </source>
</evidence>
<organism evidence="2 3">
    <name type="scientific">Pleurodeles waltl</name>
    <name type="common">Iberian ribbed newt</name>
    <dbReference type="NCBI Taxonomy" id="8319"/>
    <lineage>
        <taxon>Eukaryota</taxon>
        <taxon>Metazoa</taxon>
        <taxon>Chordata</taxon>
        <taxon>Craniata</taxon>
        <taxon>Vertebrata</taxon>
        <taxon>Euteleostomi</taxon>
        <taxon>Amphibia</taxon>
        <taxon>Batrachia</taxon>
        <taxon>Caudata</taxon>
        <taxon>Salamandroidea</taxon>
        <taxon>Salamandridae</taxon>
        <taxon>Pleurodelinae</taxon>
        <taxon>Pleurodeles</taxon>
    </lineage>
</organism>
<reference evidence="2" key="1">
    <citation type="journal article" date="2022" name="bioRxiv">
        <title>Sequencing and chromosome-scale assembly of the giantPleurodeles waltlgenome.</title>
        <authorList>
            <person name="Brown T."/>
            <person name="Elewa A."/>
            <person name="Iarovenko S."/>
            <person name="Subramanian E."/>
            <person name="Araus A.J."/>
            <person name="Petzold A."/>
            <person name="Susuki M."/>
            <person name="Suzuki K.-i.T."/>
            <person name="Hayashi T."/>
            <person name="Toyoda A."/>
            <person name="Oliveira C."/>
            <person name="Osipova E."/>
            <person name="Leigh N.D."/>
            <person name="Simon A."/>
            <person name="Yun M.H."/>
        </authorList>
    </citation>
    <scope>NUCLEOTIDE SEQUENCE</scope>
    <source>
        <strain evidence="2">20211129_DDA</strain>
        <tissue evidence="2">Liver</tissue>
    </source>
</reference>
<dbReference type="Proteomes" id="UP001066276">
    <property type="component" value="Chromosome 3_1"/>
</dbReference>
<sequence>SKGRRRTVVEVDKAAEGGPSTSVRADGSAGPTAPTTNAGAGSNSATANVPGEWMRGDRRA</sequence>
<accession>A0AAV7UF59</accession>
<feature type="region of interest" description="Disordered" evidence="1">
    <location>
        <begin position="1"/>
        <end position="60"/>
    </location>
</feature>
<name>A0AAV7UF59_PLEWA</name>